<feature type="domain" description="HAM1-like C-terminal" evidence="2">
    <location>
        <begin position="742"/>
        <end position="831"/>
    </location>
</feature>
<evidence type="ECO:0000259" key="2">
    <source>
        <dbReference type="Pfam" id="PF14613"/>
    </source>
</evidence>
<evidence type="ECO:0000313" key="5">
    <source>
        <dbReference type="Proteomes" id="UP000521872"/>
    </source>
</evidence>
<dbReference type="InterPro" id="IPR045967">
    <property type="entry name" value="HAM1-like_N"/>
</dbReference>
<accession>A0A8H4R4T0</accession>
<dbReference type="Proteomes" id="UP000521872">
    <property type="component" value="Unassembled WGS sequence"/>
</dbReference>
<feature type="domain" description="HAM1-like N-terminal" evidence="3">
    <location>
        <begin position="102"/>
        <end position="287"/>
    </location>
</feature>
<feature type="region of interest" description="Disordered" evidence="1">
    <location>
        <begin position="960"/>
        <end position="992"/>
    </location>
</feature>
<protein>
    <submittedName>
        <fullName evidence="4">Uncharacterized protein</fullName>
    </submittedName>
</protein>
<gene>
    <name evidence="4" type="ORF">D9613_009116</name>
</gene>
<sequence>MDKSASILAALDAGKLPTTQQASAYIDYVANDILPPVPSRRTNTNQAKSPTDAAAHPAASRSAKGLASDQGILGKLSDAMAMAEDALRTDEGKETATTDDLTAELSSQGKVLAGDLKELLDAYKAVIVAKNSDNILQEAIYNLSQGDLTLTDKVTGDLSQAQTQASKDLQTLTNALRTLLSSFTSSLGAESFNLLTDFLSFLRLSLASAADTIAGTASSTAETLRQVEDDVQNDKRDAIGRDKQRLREEEEGGAKVKWQHGMDTVKGAGESVIDGVNTVKENVEDVAGRTSDRASLAINKISDRAQKDPEYRQALDSLFELFQARIDALASTATKVDPTNNSKDISLSAFIVDSSGSQNDHLTKALDMIKTLVERLSGDNSIDGLLDALRRGVGALLKEAEDDKSGQQHNAEQGKGELKAWFDDALTYARQLLGEPGYSRSEKGQKQRKALRKRWISLYEGENNSEWRRAVDDIQYELGKLLDGFEQDKDLNRLKLAHIRFGQDLANGWVEVGSVAGSVGAGVKRDLEGKVKSIAGEVQGEVQDKAQQIGGQAQEVAGNVASNLNVSLPSLNPKEALEQATWFWQDLFRVYLPKIIGKLKDIPIPRTEYKDPEVEFVLENLDISSFNVQPSHVYIRNITDIDIQTSANPSTPSHTAVGTLTHVRIQAVQLSLKDVSFWYKDKNAGAMTPGEFTGLLGLTLPEKGVDVDVKIRMIPADARGKDSRKEKKHYNVIEQCSVKISDEVGLEIKESNHSVLVALFRPVVVGRVKDALEKTLSEQLRALVDYADGVAWDVGRRREVFEDTGLSSGASVLAALWSEFGRLERRAAETRIEGVDAEGNPEDEIIKTEWSATGTGIVVQQHTRIGVDQLGEGGEKRTTAFAMGAEPQILSGEKRGPLGTGSEKLTDLMQRKAQEGLDAMSQATGVDINNAIDVDVDMEDATGSAKQGAAKAADAAKRAKRSAEETAEELRDKAEGVVRDAKDTARGVVSEGRRELDGFRQAVLRKSEIEMKREGWRSQAFDL</sequence>
<evidence type="ECO:0000256" key="1">
    <source>
        <dbReference type="SAM" id="MobiDB-lite"/>
    </source>
</evidence>
<feature type="region of interest" description="Disordered" evidence="1">
    <location>
        <begin position="37"/>
        <end position="66"/>
    </location>
</feature>
<dbReference type="Pfam" id="PF19343">
    <property type="entry name" value="HAM1_N"/>
    <property type="match status" value="3"/>
</dbReference>
<dbReference type="PANTHER" id="PTHR31138">
    <property type="entry name" value="CHROMOSOME 19, WHOLE GENOME SHOTGUN SEQUENCE"/>
    <property type="match status" value="1"/>
</dbReference>
<feature type="compositionally biased region" description="Low complexity" evidence="1">
    <location>
        <begin position="47"/>
        <end position="63"/>
    </location>
</feature>
<reference evidence="4 5" key="1">
    <citation type="submission" date="2019-12" db="EMBL/GenBank/DDBJ databases">
        <authorList>
            <person name="Floudas D."/>
            <person name="Bentzer J."/>
            <person name="Ahren D."/>
            <person name="Johansson T."/>
            <person name="Persson P."/>
            <person name="Tunlid A."/>
        </authorList>
    </citation>
    <scope>NUCLEOTIDE SEQUENCE [LARGE SCALE GENOMIC DNA]</scope>
    <source>
        <strain evidence="4 5">CBS 102.39</strain>
    </source>
</reference>
<evidence type="ECO:0000259" key="3">
    <source>
        <dbReference type="Pfam" id="PF19343"/>
    </source>
</evidence>
<feature type="domain" description="HAM1-like N-terminal" evidence="3">
    <location>
        <begin position="305"/>
        <end position="507"/>
    </location>
</feature>
<comment type="caution">
    <text evidence="4">The sequence shown here is derived from an EMBL/GenBank/DDBJ whole genome shotgun (WGS) entry which is preliminary data.</text>
</comment>
<evidence type="ECO:0000313" key="4">
    <source>
        <dbReference type="EMBL" id="KAF4622165.1"/>
    </source>
</evidence>
<dbReference type="EMBL" id="JAACJL010000002">
    <property type="protein sequence ID" value="KAF4622165.1"/>
    <property type="molecule type" value="Genomic_DNA"/>
</dbReference>
<dbReference type="Gene3D" id="3.15.10.10">
    <property type="entry name" value="Bactericidal permeability-increasing protein, domain 1"/>
    <property type="match status" value="1"/>
</dbReference>
<name>A0A8H4R4T0_9AGAR</name>
<keyword evidence="5" id="KW-1185">Reference proteome</keyword>
<dbReference type="InterPro" id="IPR027842">
    <property type="entry name" value="HAM1-like_C"/>
</dbReference>
<proteinExistence type="predicted"/>
<dbReference type="AlphaFoldDB" id="A0A8H4R4T0"/>
<organism evidence="4 5">
    <name type="scientific">Agrocybe pediades</name>
    <dbReference type="NCBI Taxonomy" id="84607"/>
    <lineage>
        <taxon>Eukaryota</taxon>
        <taxon>Fungi</taxon>
        <taxon>Dikarya</taxon>
        <taxon>Basidiomycota</taxon>
        <taxon>Agaricomycotina</taxon>
        <taxon>Agaricomycetes</taxon>
        <taxon>Agaricomycetidae</taxon>
        <taxon>Agaricales</taxon>
        <taxon>Agaricineae</taxon>
        <taxon>Strophariaceae</taxon>
        <taxon>Agrocybe</taxon>
    </lineage>
</organism>
<feature type="domain" description="HAM1-like N-terminal" evidence="3">
    <location>
        <begin position="583"/>
        <end position="713"/>
    </location>
</feature>
<dbReference type="PANTHER" id="PTHR31138:SF1">
    <property type="entry name" value="PDZ DOMAIN-CONTAINING PROTEIN"/>
    <property type="match status" value="1"/>
</dbReference>
<dbReference type="Pfam" id="PF14613">
    <property type="entry name" value="HAM1_C"/>
    <property type="match status" value="1"/>
</dbReference>